<proteinExistence type="inferred from homology"/>
<comment type="catalytic activity">
    <reaction evidence="1 12 14">
        <text>1-(5-phospho-beta-D-ribosyl)-5-[(5-phospho-beta-D-ribosylamino)methylideneamino]imidazole-4-carboxamide = 5-[(5-phospho-1-deoxy-D-ribulos-1-ylimino)methylamino]-1-(5-phospho-beta-D-ribosyl)imidazole-4-carboxamide</text>
        <dbReference type="Rhea" id="RHEA:15469"/>
        <dbReference type="ChEBI" id="CHEBI:58435"/>
        <dbReference type="ChEBI" id="CHEBI:58525"/>
        <dbReference type="EC" id="5.3.1.16"/>
    </reaction>
</comment>
<comment type="similarity">
    <text evidence="4 12 13">Belongs to the HisA/HisF family.</text>
</comment>
<dbReference type="KEGG" id="tfr:BR63_16245"/>
<keyword evidence="16" id="KW-1185">Reference proteome</keyword>
<dbReference type="GO" id="GO:0003949">
    <property type="term" value="F:1-(5-phosphoribosyl)-5-[(5-phosphoribosylamino)methylideneamino]imidazole-4-carboxamide isomerase activity"/>
    <property type="evidence" value="ECO:0007669"/>
    <property type="project" value="UniProtKB-UniRule"/>
</dbReference>
<evidence type="ECO:0000313" key="15">
    <source>
        <dbReference type="EMBL" id="QNB47682.1"/>
    </source>
</evidence>
<dbReference type="GO" id="GO:0000162">
    <property type="term" value="P:L-tryptophan biosynthetic process"/>
    <property type="evidence" value="ECO:0007669"/>
    <property type="project" value="TreeGrafter"/>
</dbReference>
<keyword evidence="10 12" id="KW-0413">Isomerase</keyword>
<keyword evidence="8 12" id="KW-0028">Amino-acid biosynthesis</keyword>
<evidence type="ECO:0000256" key="5">
    <source>
        <dbReference type="ARBA" id="ARBA00012550"/>
    </source>
</evidence>
<feature type="active site" description="Proton acceptor" evidence="12">
    <location>
        <position position="8"/>
    </location>
</feature>
<dbReference type="AlphaFoldDB" id="A0A7G6E6H8"/>
<dbReference type="GO" id="GO:0000105">
    <property type="term" value="P:L-histidine biosynthetic process"/>
    <property type="evidence" value="ECO:0007669"/>
    <property type="project" value="UniProtKB-UniRule"/>
</dbReference>
<dbReference type="RefSeq" id="WP_034424351.1">
    <property type="nucleotide sequence ID" value="NZ_CP045798.1"/>
</dbReference>
<accession>A0A7G6E6H8</accession>
<dbReference type="GO" id="GO:0005737">
    <property type="term" value="C:cytoplasm"/>
    <property type="evidence" value="ECO:0007669"/>
    <property type="project" value="UniProtKB-SubCell"/>
</dbReference>
<dbReference type="OrthoDB" id="9807749at2"/>
<evidence type="ECO:0000256" key="2">
    <source>
        <dbReference type="ARBA" id="ARBA00004496"/>
    </source>
</evidence>
<dbReference type="InterPro" id="IPR023016">
    <property type="entry name" value="HisA/PriA"/>
</dbReference>
<dbReference type="SUPFAM" id="SSF51366">
    <property type="entry name" value="Ribulose-phoshate binding barrel"/>
    <property type="match status" value="1"/>
</dbReference>
<dbReference type="NCBIfam" id="TIGR00007">
    <property type="entry name" value="1-(5-phosphoribosyl)-5-[(5-phosphoribosylamino)methylideneamino]imidazole-4-carboxamide isomerase"/>
    <property type="match status" value="1"/>
</dbReference>
<evidence type="ECO:0000256" key="9">
    <source>
        <dbReference type="ARBA" id="ARBA00023102"/>
    </source>
</evidence>
<feature type="active site" description="Proton donor" evidence="12">
    <location>
        <position position="129"/>
    </location>
</feature>
<dbReference type="UniPathway" id="UPA00031">
    <property type="reaction ID" value="UER00009"/>
</dbReference>
<dbReference type="PANTHER" id="PTHR43090">
    <property type="entry name" value="1-(5-PHOSPHORIBOSYL)-5-[(5-PHOSPHORIBOSYLAMINO)METHYLIDENEAMINO] IMIDAZOLE-4-CARBOXAMIDE ISOMERASE"/>
    <property type="match status" value="1"/>
</dbReference>
<dbReference type="InterPro" id="IPR006063">
    <property type="entry name" value="HisA_bact_arch"/>
</dbReference>
<evidence type="ECO:0000313" key="16">
    <source>
        <dbReference type="Proteomes" id="UP000515847"/>
    </source>
</evidence>
<evidence type="ECO:0000256" key="14">
    <source>
        <dbReference type="RuleBase" id="RU003658"/>
    </source>
</evidence>
<dbReference type="HAMAP" id="MF_01014">
    <property type="entry name" value="HisA"/>
    <property type="match status" value="1"/>
</dbReference>
<dbReference type="InterPro" id="IPR011060">
    <property type="entry name" value="RibuloseP-bd_barrel"/>
</dbReference>
<evidence type="ECO:0000256" key="3">
    <source>
        <dbReference type="ARBA" id="ARBA00005133"/>
    </source>
</evidence>
<evidence type="ECO:0000256" key="8">
    <source>
        <dbReference type="ARBA" id="ARBA00022605"/>
    </source>
</evidence>
<protein>
    <recommendedName>
        <fullName evidence="6 12">1-(5-phosphoribosyl)-5-[(5-phosphoribosylamino)methylideneamino] imidazole-4-carboxamide isomerase</fullName>
        <ecNumber evidence="5 12">5.3.1.16</ecNumber>
    </recommendedName>
    <alternativeName>
        <fullName evidence="11 12">Phosphoribosylformimino-5-aminoimidazole carboxamide ribotide isomerase</fullName>
    </alternativeName>
</protein>
<evidence type="ECO:0000256" key="12">
    <source>
        <dbReference type="HAMAP-Rule" id="MF_01014"/>
    </source>
</evidence>
<evidence type="ECO:0000256" key="4">
    <source>
        <dbReference type="ARBA" id="ARBA00009667"/>
    </source>
</evidence>
<dbReference type="FunFam" id="3.20.20.70:FF:000009">
    <property type="entry name" value="1-(5-phosphoribosyl)-5-[(5-phosphoribosylamino)methylideneamino] imidazole-4-carboxamide isomerase"/>
    <property type="match status" value="1"/>
</dbReference>
<organism evidence="15 16">
    <name type="scientific">Thermanaerosceptrum fracticalcis</name>
    <dbReference type="NCBI Taxonomy" id="1712410"/>
    <lineage>
        <taxon>Bacteria</taxon>
        <taxon>Bacillati</taxon>
        <taxon>Bacillota</taxon>
        <taxon>Clostridia</taxon>
        <taxon>Eubacteriales</taxon>
        <taxon>Peptococcaceae</taxon>
        <taxon>Thermanaerosceptrum</taxon>
    </lineage>
</organism>
<dbReference type="Proteomes" id="UP000515847">
    <property type="component" value="Chromosome"/>
</dbReference>
<name>A0A7G6E6H8_THEFR</name>
<evidence type="ECO:0000256" key="10">
    <source>
        <dbReference type="ARBA" id="ARBA00023235"/>
    </source>
</evidence>
<reference evidence="15 16" key="1">
    <citation type="journal article" date="2019" name="Front. Microbiol.">
        <title>Thermoanaerosceptrum fracticalcis gen. nov. sp. nov., a Novel Fumarate-Fermenting Microorganism From a Deep Fractured Carbonate Aquifer of the US Great Basin.</title>
        <authorList>
            <person name="Hamilton-Brehm S.D."/>
            <person name="Stewart L.E."/>
            <person name="Zavarin M."/>
            <person name="Caldwell M."/>
            <person name="Lawson P.A."/>
            <person name="Onstott T.C."/>
            <person name="Grzymski J."/>
            <person name="Neveux I."/>
            <person name="Lollar B.S."/>
            <person name="Russell C.E."/>
            <person name="Moser D.P."/>
        </authorList>
    </citation>
    <scope>NUCLEOTIDE SEQUENCE [LARGE SCALE GENOMIC DNA]</scope>
    <source>
        <strain evidence="15 16">DRI-13</strain>
    </source>
</reference>
<comment type="subcellular location">
    <subcellularLocation>
        <location evidence="2 12 14">Cytoplasm</location>
    </subcellularLocation>
</comment>
<dbReference type="InterPro" id="IPR044524">
    <property type="entry name" value="Isoase_HisA-like"/>
</dbReference>
<dbReference type="EC" id="5.3.1.16" evidence="5 12"/>
<evidence type="ECO:0000256" key="11">
    <source>
        <dbReference type="ARBA" id="ARBA00030547"/>
    </source>
</evidence>
<keyword evidence="7 12" id="KW-0963">Cytoplasm</keyword>
<comment type="pathway">
    <text evidence="3 12 14">Amino-acid biosynthesis; L-histidine biosynthesis; L-histidine from 5-phospho-alpha-D-ribose 1-diphosphate: step 4/9.</text>
</comment>
<evidence type="ECO:0000256" key="7">
    <source>
        <dbReference type="ARBA" id="ARBA00022490"/>
    </source>
</evidence>
<dbReference type="PANTHER" id="PTHR43090:SF2">
    <property type="entry name" value="1-(5-PHOSPHORIBOSYL)-5-[(5-PHOSPHORIBOSYLAMINO)METHYLIDENEAMINO] IMIDAZOLE-4-CARBOXAMIDE ISOMERASE"/>
    <property type="match status" value="1"/>
</dbReference>
<dbReference type="EMBL" id="CP045798">
    <property type="protein sequence ID" value="QNB47682.1"/>
    <property type="molecule type" value="Genomic_DNA"/>
</dbReference>
<dbReference type="NCBIfam" id="NF010112">
    <property type="entry name" value="PRK13585.1"/>
    <property type="match status" value="1"/>
</dbReference>
<dbReference type="Gene3D" id="3.20.20.70">
    <property type="entry name" value="Aldolase class I"/>
    <property type="match status" value="1"/>
</dbReference>
<dbReference type="InterPro" id="IPR013785">
    <property type="entry name" value="Aldolase_TIM"/>
</dbReference>
<dbReference type="Pfam" id="PF00977">
    <property type="entry name" value="His_biosynth"/>
    <property type="match status" value="1"/>
</dbReference>
<sequence>MLVIPAIDLRDGRCVRLVQGQKGTETIYSDEPVEMAQLWEERGARRLHVVDLDGAFTGTPQNLEIVKQMVESVRIPIQLGGGIRSLETVKKVLDAGVDRVILGTAAILSPELVCQCSKEFGDSILVGIDGRDGLVAIEGWESTVEMTVEALALEIAKLGIKRVVFTDTRRDGTLRGPNIEATKRLAQTSGLKVIASGGVSSLDDLRNLKSLKPFGVEGVIMGKALYNGTISLKEALEIMED</sequence>
<dbReference type="InterPro" id="IPR006062">
    <property type="entry name" value="His_biosynth"/>
</dbReference>
<evidence type="ECO:0000256" key="13">
    <source>
        <dbReference type="RuleBase" id="RU003657"/>
    </source>
</evidence>
<gene>
    <name evidence="12 15" type="primary">hisA</name>
    <name evidence="15" type="ORF">BR63_16245</name>
</gene>
<evidence type="ECO:0000256" key="1">
    <source>
        <dbReference type="ARBA" id="ARBA00000901"/>
    </source>
</evidence>
<evidence type="ECO:0000256" key="6">
    <source>
        <dbReference type="ARBA" id="ARBA00018464"/>
    </source>
</evidence>
<keyword evidence="9 12" id="KW-0368">Histidine biosynthesis</keyword>
<dbReference type="CDD" id="cd04732">
    <property type="entry name" value="HisA"/>
    <property type="match status" value="1"/>
</dbReference>